<name>A0AA36DK56_CYLNA</name>
<protein>
    <submittedName>
        <fullName evidence="1">Uncharacterized protein</fullName>
    </submittedName>
</protein>
<gene>
    <name evidence="1" type="ORF">CYNAS_LOCUS689</name>
</gene>
<keyword evidence="2" id="KW-1185">Reference proteome</keyword>
<dbReference type="Proteomes" id="UP001176961">
    <property type="component" value="Unassembled WGS sequence"/>
</dbReference>
<sequence length="186" mass="20768">MIYSLFLTVSRSITLPSGRHVRPPIFRNALAVRMPRRGIFNDVRESGTARLIFQKDEGILMGMLETTTGGTLSINGKISEGSPEPSTSTDPYIMDFLIVDGEEGTSYKLDNINVFVEGRSIRIDNPALNFTSERRVKGEKADVIIHQYLQPGSMAFDHNEVYVGAMKLHVLTNECPKQEQSDDFLA</sequence>
<dbReference type="AlphaFoldDB" id="A0AA36DK56"/>
<evidence type="ECO:0000313" key="2">
    <source>
        <dbReference type="Proteomes" id="UP001176961"/>
    </source>
</evidence>
<proteinExistence type="predicted"/>
<reference evidence="1" key="1">
    <citation type="submission" date="2023-07" db="EMBL/GenBank/DDBJ databases">
        <authorList>
            <consortium name="CYATHOMIX"/>
        </authorList>
    </citation>
    <scope>NUCLEOTIDE SEQUENCE</scope>
    <source>
        <strain evidence="1">N/A</strain>
    </source>
</reference>
<dbReference type="EMBL" id="CATQJL010000001">
    <property type="protein sequence ID" value="CAJ0588706.1"/>
    <property type="molecule type" value="Genomic_DNA"/>
</dbReference>
<comment type="caution">
    <text evidence="1">The sequence shown here is derived from an EMBL/GenBank/DDBJ whole genome shotgun (WGS) entry which is preliminary data.</text>
</comment>
<accession>A0AA36DK56</accession>
<organism evidence="1 2">
    <name type="scientific">Cylicocyclus nassatus</name>
    <name type="common">Nematode worm</name>
    <dbReference type="NCBI Taxonomy" id="53992"/>
    <lineage>
        <taxon>Eukaryota</taxon>
        <taxon>Metazoa</taxon>
        <taxon>Ecdysozoa</taxon>
        <taxon>Nematoda</taxon>
        <taxon>Chromadorea</taxon>
        <taxon>Rhabditida</taxon>
        <taxon>Rhabditina</taxon>
        <taxon>Rhabditomorpha</taxon>
        <taxon>Strongyloidea</taxon>
        <taxon>Strongylidae</taxon>
        <taxon>Cylicocyclus</taxon>
    </lineage>
</organism>
<evidence type="ECO:0000313" key="1">
    <source>
        <dbReference type="EMBL" id="CAJ0588706.1"/>
    </source>
</evidence>